<dbReference type="KEGG" id="span:AWL63_18155"/>
<dbReference type="OrthoDB" id="7472639at2"/>
<sequence length="199" mass="21635">MLGHYTDDTLDAAACLWGTILEMRHATTSRNPEEASLARDIAASFDRLGMTVLRHHILGWTEHVEAAWYDAEPTYEKSFDQHFVPEWILENIDWSSDDSPSLRETEPAPLPPGYDVAITLVLNAVVRTGGGEPVALAAAKQLLNRIEERHSCAAGSDIGVPAVTEFSIGSAGEAIDIDPISDEFEADALSPSGQPDRHS</sequence>
<dbReference type="EMBL" id="CP014168">
    <property type="protein sequence ID" value="AOH85570.1"/>
    <property type="molecule type" value="Genomic_DNA"/>
</dbReference>
<dbReference type="STRING" id="1560345.AWL63_18155"/>
<evidence type="ECO:0000313" key="1">
    <source>
        <dbReference type="EMBL" id="AOH85570.1"/>
    </source>
</evidence>
<organism evidence="1 2">
    <name type="scientific">Sphingomonas panacis</name>
    <dbReference type="NCBI Taxonomy" id="1560345"/>
    <lineage>
        <taxon>Bacteria</taxon>
        <taxon>Pseudomonadati</taxon>
        <taxon>Pseudomonadota</taxon>
        <taxon>Alphaproteobacteria</taxon>
        <taxon>Sphingomonadales</taxon>
        <taxon>Sphingomonadaceae</taxon>
        <taxon>Sphingomonas</taxon>
    </lineage>
</organism>
<dbReference type="RefSeq" id="WP_069206107.1">
    <property type="nucleotide sequence ID" value="NZ_CP014168.1"/>
</dbReference>
<protein>
    <submittedName>
        <fullName evidence="1">Uncharacterized protein</fullName>
    </submittedName>
</protein>
<keyword evidence="2" id="KW-1185">Reference proteome</keyword>
<evidence type="ECO:0000313" key="2">
    <source>
        <dbReference type="Proteomes" id="UP000094256"/>
    </source>
</evidence>
<gene>
    <name evidence="1" type="ORF">AWL63_18155</name>
</gene>
<reference evidence="1 2" key="1">
    <citation type="submission" date="2016-01" db="EMBL/GenBank/DDBJ databases">
        <title>Complete genome and mega plasmid sequence of Sphingomonas panacis DCY99 elicits systemic resistance in rice to Xanthomonas oryzae.</title>
        <authorList>
            <person name="Kim Y.J."/>
            <person name="Yang D.C."/>
            <person name="Sing P."/>
        </authorList>
    </citation>
    <scope>NUCLEOTIDE SEQUENCE [LARGE SCALE GENOMIC DNA]</scope>
    <source>
        <strain evidence="1 2">DCY99</strain>
    </source>
</reference>
<name>A0A1B3ZDR7_9SPHN</name>
<dbReference type="Proteomes" id="UP000094256">
    <property type="component" value="Chromosome"/>
</dbReference>
<proteinExistence type="predicted"/>
<accession>A0A1B3ZDR7</accession>
<dbReference type="AlphaFoldDB" id="A0A1B3ZDR7"/>